<keyword evidence="3" id="KW-0503">Monooxygenase</keyword>
<proteinExistence type="inferred from homology"/>
<reference evidence="5 6" key="1">
    <citation type="submission" date="2018-06" db="EMBL/GenBank/DDBJ databases">
        <title>Genomic Encyclopedia of Archaeal and Bacterial Type Strains, Phase II (KMG-II): from individual species to whole genera.</title>
        <authorList>
            <person name="Goeker M."/>
        </authorList>
    </citation>
    <scope>NUCLEOTIDE SEQUENCE [LARGE SCALE GENOMIC DNA]</scope>
    <source>
        <strain evidence="5 6">DSM 27372</strain>
    </source>
</reference>
<dbReference type="GO" id="GO:0004497">
    <property type="term" value="F:monooxygenase activity"/>
    <property type="evidence" value="ECO:0007669"/>
    <property type="project" value="UniProtKB-KW"/>
</dbReference>
<accession>A0A318U7Z6</accession>
<dbReference type="InterPro" id="IPR002938">
    <property type="entry name" value="FAD-bd"/>
</dbReference>
<dbReference type="InterPro" id="IPR050493">
    <property type="entry name" value="FAD-dep_Monooxygenase_BioMet"/>
</dbReference>
<name>A0A318U7Z6_9SPHI</name>
<dbReference type="Proteomes" id="UP000248198">
    <property type="component" value="Unassembled WGS sequence"/>
</dbReference>
<dbReference type="PRINTS" id="PR00420">
    <property type="entry name" value="RNGMNOXGNASE"/>
</dbReference>
<dbReference type="Gene3D" id="3.50.50.60">
    <property type="entry name" value="FAD/NAD(P)-binding domain"/>
    <property type="match status" value="1"/>
</dbReference>
<sequence>MKVVVIGGGIAGLSLGIFLQKSHIEVVVNERAAGTPGGGHAFLMHTDGLSVLKELVAGTGFKLPGKLVEKFSLKRPDGEEVQRLQLDAWQCIKRSDLTHFLYGLFDGEVKNGREFSHFLYENGKIIAAVFSNGEVEYGDIFVGADGGFSKVRQAVLGEVEFHPGKVKEIVGIAYNEKIAETYAGTFSKFQKNTDGLAFGMIPTSDIELVWFIQYDPSISELEDHSVEGLRLFCKKLLKKFPPIVQQVLDSNDFNKSYLWNTKDFDLLPAFHKDNVVVIGDAAHLALPFTSAGTTNAMVDAKTLAHCLSAASSYTEAFQEFYNLRAEEVLKHVHLGRALRNVFLRPQDQNDDDIPIPLIAGKTKEKDKVMDKPIELLYFTDPICSTCWIMQPLIRKLKLEYGIYLDIKYYMGGMLPSWELYTKGKIQNPGDAAEHWEEACACHDMPMDGDVWIEDPLQSSFPPSIAFKAAQMQDPDKALAFLRRIQEMVFLEKKNIIKWEHLEKAAFENGLDSARLLRDYQGAGKQLFEQDLELAKKMGVTGFPTLFFSDGSGQQVTLKGLQTYEMLEEIIHQMLPLAEKQVIDTDPKNLFCHFPTMTEKEFAVLSNLPKERAAMMLKELYDTGNISQFTSKNGIIYISKFDCIHCL</sequence>
<comment type="caution">
    <text evidence="5">The sequence shown here is derived from an EMBL/GenBank/DDBJ whole genome shotgun (WGS) entry which is preliminary data.</text>
</comment>
<dbReference type="SUPFAM" id="SSF52833">
    <property type="entry name" value="Thioredoxin-like"/>
    <property type="match status" value="1"/>
</dbReference>
<protein>
    <submittedName>
        <fullName evidence="5">2-polyprenyl-6-methoxyphenol hydroxylase-like FAD-dependent oxidoreductase</fullName>
    </submittedName>
</protein>
<keyword evidence="2" id="KW-0560">Oxidoreductase</keyword>
<dbReference type="OrthoDB" id="9813770at2"/>
<dbReference type="PANTHER" id="PTHR13789:SF309">
    <property type="entry name" value="PUTATIVE (AFU_ORTHOLOGUE AFUA_6G14510)-RELATED"/>
    <property type="match status" value="1"/>
</dbReference>
<gene>
    <name evidence="5" type="ORF">B0O44_109233</name>
</gene>
<dbReference type="CDD" id="cd03025">
    <property type="entry name" value="DsbA_FrnE_like"/>
    <property type="match status" value="1"/>
</dbReference>
<dbReference type="InterPro" id="IPR036249">
    <property type="entry name" value="Thioredoxin-like_sf"/>
</dbReference>
<dbReference type="InterPro" id="IPR036188">
    <property type="entry name" value="FAD/NAD-bd_sf"/>
</dbReference>
<dbReference type="PANTHER" id="PTHR13789">
    <property type="entry name" value="MONOOXYGENASE"/>
    <property type="match status" value="1"/>
</dbReference>
<dbReference type="RefSeq" id="WP_110834301.1">
    <property type="nucleotide sequence ID" value="NZ_QKLU01000009.1"/>
</dbReference>
<evidence type="ECO:0000256" key="1">
    <source>
        <dbReference type="ARBA" id="ARBA00007801"/>
    </source>
</evidence>
<dbReference type="GO" id="GO:0071949">
    <property type="term" value="F:FAD binding"/>
    <property type="evidence" value="ECO:0007669"/>
    <property type="project" value="InterPro"/>
</dbReference>
<dbReference type="SUPFAM" id="SSF51905">
    <property type="entry name" value="FAD/NAD(P)-binding domain"/>
    <property type="match status" value="1"/>
</dbReference>
<organism evidence="5 6">
    <name type="scientific">Pedobacter nutrimenti</name>
    <dbReference type="NCBI Taxonomy" id="1241337"/>
    <lineage>
        <taxon>Bacteria</taxon>
        <taxon>Pseudomonadati</taxon>
        <taxon>Bacteroidota</taxon>
        <taxon>Sphingobacteriia</taxon>
        <taxon>Sphingobacteriales</taxon>
        <taxon>Sphingobacteriaceae</taxon>
        <taxon>Pedobacter</taxon>
    </lineage>
</organism>
<comment type="similarity">
    <text evidence="1">Belongs to the PheA/TfdB FAD monooxygenase family.</text>
</comment>
<dbReference type="Pfam" id="PF13743">
    <property type="entry name" value="Thioredoxin_5"/>
    <property type="match status" value="1"/>
</dbReference>
<evidence type="ECO:0000313" key="6">
    <source>
        <dbReference type="Proteomes" id="UP000248198"/>
    </source>
</evidence>
<dbReference type="Gene3D" id="1.10.472.60">
    <property type="entry name" value="putative protein disulfide isomerase domain"/>
    <property type="match status" value="1"/>
</dbReference>
<evidence type="ECO:0000256" key="2">
    <source>
        <dbReference type="ARBA" id="ARBA00023002"/>
    </source>
</evidence>
<evidence type="ECO:0000259" key="4">
    <source>
        <dbReference type="Pfam" id="PF01494"/>
    </source>
</evidence>
<evidence type="ECO:0000256" key="3">
    <source>
        <dbReference type="ARBA" id="ARBA00023033"/>
    </source>
</evidence>
<evidence type="ECO:0000313" key="5">
    <source>
        <dbReference type="EMBL" id="PYF70136.1"/>
    </source>
</evidence>
<dbReference type="Pfam" id="PF01494">
    <property type="entry name" value="FAD_binding_3"/>
    <property type="match status" value="1"/>
</dbReference>
<feature type="domain" description="FAD-binding" evidence="4">
    <location>
        <begin position="2"/>
        <end position="310"/>
    </location>
</feature>
<keyword evidence="6" id="KW-1185">Reference proteome</keyword>
<dbReference type="AlphaFoldDB" id="A0A318U7Z6"/>
<dbReference type="EMBL" id="QKLU01000009">
    <property type="protein sequence ID" value="PYF70136.1"/>
    <property type="molecule type" value="Genomic_DNA"/>
</dbReference>
<dbReference type="Gene3D" id="3.40.30.10">
    <property type="entry name" value="Glutaredoxin"/>
    <property type="match status" value="1"/>
</dbReference>